<gene>
    <name evidence="1" type="ORF">O6H91_06G033300</name>
</gene>
<reference evidence="2" key="1">
    <citation type="journal article" date="2024" name="Proc. Natl. Acad. Sci. U.S.A.">
        <title>Extraordinary preservation of gene collinearity over three hundred million years revealed in homosporous lycophytes.</title>
        <authorList>
            <person name="Li C."/>
            <person name="Wickell D."/>
            <person name="Kuo L.Y."/>
            <person name="Chen X."/>
            <person name="Nie B."/>
            <person name="Liao X."/>
            <person name="Peng D."/>
            <person name="Ji J."/>
            <person name="Jenkins J."/>
            <person name="Williams M."/>
            <person name="Shu S."/>
            <person name="Plott C."/>
            <person name="Barry K."/>
            <person name="Rajasekar S."/>
            <person name="Grimwood J."/>
            <person name="Han X."/>
            <person name="Sun S."/>
            <person name="Hou Z."/>
            <person name="He W."/>
            <person name="Dai G."/>
            <person name="Sun C."/>
            <person name="Schmutz J."/>
            <person name="Leebens-Mack J.H."/>
            <person name="Li F.W."/>
            <person name="Wang L."/>
        </authorList>
    </citation>
    <scope>NUCLEOTIDE SEQUENCE [LARGE SCALE GENOMIC DNA]</scope>
    <source>
        <strain evidence="2">cv. PW_Plant_1</strain>
    </source>
</reference>
<name>A0ACC2DC99_DIPCM</name>
<dbReference type="Proteomes" id="UP001162992">
    <property type="component" value="Chromosome 6"/>
</dbReference>
<sequence length="243" mass="26892">MAFTAGRSLVVFEFSFLVVVVVVGLVHAKDTNPIFSPCGDTKVQKSDGFTFGLVFNSNDSFFSGRYQLSPCDRRLNLYSGRIASFRPKVDEISLLSVNDSSFNPAEAGGFMVAFAGSKFAAKSPPHFVADNTYIVTSFSLVLNFDKGRLINMLWKDDGCKSCEGKTSFVCLKKQDCAIRTSSCKTNGGKVDCSLSIQVTFSGTDQHDEVMNSWYQINSLHQYSLYNLYSNLKGSLTSQYNNFF</sequence>
<comment type="caution">
    <text evidence="1">The sequence shown here is derived from an EMBL/GenBank/DDBJ whole genome shotgun (WGS) entry which is preliminary data.</text>
</comment>
<organism evidence="1 2">
    <name type="scientific">Diphasiastrum complanatum</name>
    <name type="common">Issler's clubmoss</name>
    <name type="synonym">Lycopodium complanatum</name>
    <dbReference type="NCBI Taxonomy" id="34168"/>
    <lineage>
        <taxon>Eukaryota</taxon>
        <taxon>Viridiplantae</taxon>
        <taxon>Streptophyta</taxon>
        <taxon>Embryophyta</taxon>
        <taxon>Tracheophyta</taxon>
        <taxon>Lycopodiopsida</taxon>
        <taxon>Lycopodiales</taxon>
        <taxon>Lycopodiaceae</taxon>
        <taxon>Lycopodioideae</taxon>
        <taxon>Diphasiastrum</taxon>
    </lineage>
</organism>
<accession>A0ACC2DC99</accession>
<proteinExistence type="predicted"/>
<evidence type="ECO:0000313" key="2">
    <source>
        <dbReference type="Proteomes" id="UP001162992"/>
    </source>
</evidence>
<protein>
    <submittedName>
        <fullName evidence="1">Uncharacterized protein</fullName>
    </submittedName>
</protein>
<keyword evidence="2" id="KW-1185">Reference proteome</keyword>
<dbReference type="EMBL" id="CM055097">
    <property type="protein sequence ID" value="KAJ7551884.1"/>
    <property type="molecule type" value="Genomic_DNA"/>
</dbReference>
<evidence type="ECO:0000313" key="1">
    <source>
        <dbReference type="EMBL" id="KAJ7551884.1"/>
    </source>
</evidence>